<evidence type="ECO:0000313" key="2">
    <source>
        <dbReference type="EMBL" id="PZM12967.1"/>
    </source>
</evidence>
<evidence type="ECO:0000256" key="1">
    <source>
        <dbReference type="SAM" id="MobiDB-lite"/>
    </source>
</evidence>
<proteinExistence type="predicted"/>
<sequence>MWLPSKKVRRQPRCLGRRTGKKIWLSSALRERAAKKRLPLDQGQRQPSGPAQQGVLPYAGLELMQAKF</sequence>
<feature type="region of interest" description="Disordered" evidence="1">
    <location>
        <begin position="35"/>
        <end position="54"/>
    </location>
</feature>
<evidence type="ECO:0000313" key="3">
    <source>
        <dbReference type="Proteomes" id="UP000248925"/>
    </source>
</evidence>
<dbReference type="AlphaFoldDB" id="A0A2W4CIV5"/>
<dbReference type="Proteomes" id="UP000248925">
    <property type="component" value="Unassembled WGS sequence"/>
</dbReference>
<reference evidence="2 3" key="1">
    <citation type="journal article" date="2018" name="Sci. Rep.">
        <title>Rhizobium tumorigenes sp. nov., a novel plant tumorigenic bacterium isolated from cane gall tumors on thornless blackberry.</title>
        <authorList>
            <person name="Kuzmanovi N."/>
            <person name="Smalla K."/>
            <person name="Gronow S."/>
            <person name="PuBawska J."/>
        </authorList>
    </citation>
    <scope>NUCLEOTIDE SEQUENCE [LARGE SCALE GENOMIC DNA]</scope>
    <source>
        <strain evidence="2 3">CCBAU 85046</strain>
    </source>
</reference>
<keyword evidence="3" id="KW-1185">Reference proteome</keyword>
<accession>A0A2W4CIV5</accession>
<gene>
    <name evidence="2" type="ORF">CPY51_15675</name>
</gene>
<protein>
    <submittedName>
        <fullName evidence="2">Uncharacterized protein</fullName>
    </submittedName>
</protein>
<comment type="caution">
    <text evidence="2">The sequence shown here is derived from an EMBL/GenBank/DDBJ whole genome shotgun (WGS) entry which is preliminary data.</text>
</comment>
<organism evidence="2 3">
    <name type="scientific">Rhizobium tubonense</name>
    <dbReference type="NCBI Taxonomy" id="484088"/>
    <lineage>
        <taxon>Bacteria</taxon>
        <taxon>Pseudomonadati</taxon>
        <taxon>Pseudomonadota</taxon>
        <taxon>Alphaproteobacteria</taxon>
        <taxon>Hyphomicrobiales</taxon>
        <taxon>Rhizobiaceae</taxon>
        <taxon>Rhizobium/Agrobacterium group</taxon>
        <taxon>Rhizobium</taxon>
    </lineage>
</organism>
<dbReference type="EMBL" id="PCDP01000036">
    <property type="protein sequence ID" value="PZM12967.1"/>
    <property type="molecule type" value="Genomic_DNA"/>
</dbReference>
<name>A0A2W4CIV5_9HYPH</name>